<protein>
    <submittedName>
        <fullName evidence="2">DNA polymerase I</fullName>
        <ecNumber evidence="2">2.7.7.7</ecNumber>
    </submittedName>
</protein>
<dbReference type="CDD" id="cd09899">
    <property type="entry name" value="H3TH_T4-like"/>
    <property type="match status" value="1"/>
</dbReference>
<name>A0A1J5PVA4_9ZZZZ</name>
<dbReference type="InterPro" id="IPR029060">
    <property type="entry name" value="PIN-like_dom_sf"/>
</dbReference>
<dbReference type="SUPFAM" id="SSF88723">
    <property type="entry name" value="PIN domain-like"/>
    <property type="match status" value="1"/>
</dbReference>
<dbReference type="Gene3D" id="1.10.150.20">
    <property type="entry name" value="5' to 3' exonuclease, C-terminal subdomain"/>
    <property type="match status" value="1"/>
</dbReference>
<dbReference type="EMBL" id="MLJW01002304">
    <property type="protein sequence ID" value="OIQ75018.1"/>
    <property type="molecule type" value="Genomic_DNA"/>
</dbReference>
<dbReference type="InterPro" id="IPR036279">
    <property type="entry name" value="5-3_exonuclease_C_sf"/>
</dbReference>
<dbReference type="EC" id="2.7.7.7" evidence="2"/>
<evidence type="ECO:0000259" key="1">
    <source>
        <dbReference type="Pfam" id="PF02739"/>
    </source>
</evidence>
<gene>
    <name evidence="2" type="primary">polA_13</name>
    <name evidence="2" type="ORF">GALL_433130</name>
</gene>
<sequence>MAIKDLIKAQTPAVQMLLHGLGAAQARHPHAEADDLAGRIATAAECAGIPTRMITPDSDWWQAVSPMVDWQHSRDESKVITLQGLQSVTKDAPPDGWASPVEYLQAKIIAGDTSDCIAGIPGAGLATAAKILRTAPAGLDGILRGDFAAKGVVADRLRTDASRDLLRRNRQIMDWTCAPVHDVDQMALWAYPEDLPTLKRTAETYGLTRLAGRVKPGMVNNPEHSDLRAVWDVVVTALNWPTPHPDDETA</sequence>
<dbReference type="InterPro" id="IPR008918">
    <property type="entry name" value="HhH2"/>
</dbReference>
<comment type="caution">
    <text evidence="2">The sequence shown here is derived from an EMBL/GenBank/DDBJ whole genome shotgun (WGS) entry which is preliminary data.</text>
</comment>
<proteinExistence type="predicted"/>
<organism evidence="2">
    <name type="scientific">mine drainage metagenome</name>
    <dbReference type="NCBI Taxonomy" id="410659"/>
    <lineage>
        <taxon>unclassified sequences</taxon>
        <taxon>metagenomes</taxon>
        <taxon>ecological metagenomes</taxon>
    </lineage>
</organism>
<dbReference type="SUPFAM" id="SSF47807">
    <property type="entry name" value="5' to 3' exonuclease, C-terminal subdomain"/>
    <property type="match status" value="1"/>
</dbReference>
<dbReference type="GO" id="GO:0003887">
    <property type="term" value="F:DNA-directed DNA polymerase activity"/>
    <property type="evidence" value="ECO:0007669"/>
    <property type="project" value="UniProtKB-EC"/>
</dbReference>
<dbReference type="InterPro" id="IPR020046">
    <property type="entry name" value="5-3_exonucl_a-hlix_arch_N"/>
</dbReference>
<dbReference type="Pfam" id="PF02739">
    <property type="entry name" value="5_3_exonuc_N"/>
    <property type="match status" value="1"/>
</dbReference>
<keyword evidence="2" id="KW-0808">Transferase</keyword>
<dbReference type="PANTHER" id="PTHR42646">
    <property type="entry name" value="FLAP ENDONUCLEASE XNI"/>
    <property type="match status" value="1"/>
</dbReference>
<dbReference type="GO" id="GO:0003677">
    <property type="term" value="F:DNA binding"/>
    <property type="evidence" value="ECO:0007669"/>
    <property type="project" value="InterPro"/>
</dbReference>
<dbReference type="GO" id="GO:0033567">
    <property type="term" value="P:DNA replication, Okazaki fragment processing"/>
    <property type="evidence" value="ECO:0007669"/>
    <property type="project" value="InterPro"/>
</dbReference>
<dbReference type="Gene3D" id="3.40.50.1010">
    <property type="entry name" value="5'-nuclease"/>
    <property type="match status" value="1"/>
</dbReference>
<dbReference type="PANTHER" id="PTHR42646:SF2">
    <property type="entry name" value="5'-3' EXONUCLEASE FAMILY PROTEIN"/>
    <property type="match status" value="1"/>
</dbReference>
<reference evidence="2" key="1">
    <citation type="submission" date="2016-10" db="EMBL/GenBank/DDBJ databases">
        <title>Sequence of Gallionella enrichment culture.</title>
        <authorList>
            <person name="Poehlein A."/>
            <person name="Muehling M."/>
            <person name="Daniel R."/>
        </authorList>
    </citation>
    <scope>NUCLEOTIDE SEQUENCE</scope>
</reference>
<evidence type="ECO:0000313" key="2">
    <source>
        <dbReference type="EMBL" id="OIQ75018.1"/>
    </source>
</evidence>
<accession>A0A1J5PVA4</accession>
<keyword evidence="2" id="KW-0548">Nucleotidyltransferase</keyword>
<dbReference type="GO" id="GO:0017108">
    <property type="term" value="F:5'-flap endonuclease activity"/>
    <property type="evidence" value="ECO:0007669"/>
    <property type="project" value="InterPro"/>
</dbReference>
<dbReference type="AlphaFoldDB" id="A0A1J5PVA4"/>
<dbReference type="InterPro" id="IPR038969">
    <property type="entry name" value="FEN"/>
</dbReference>
<dbReference type="SMART" id="SM00279">
    <property type="entry name" value="HhH2"/>
    <property type="match status" value="1"/>
</dbReference>
<feature type="domain" description="5'-3' exonuclease alpha-helical arch N-terminal" evidence="1">
    <location>
        <begin position="5"/>
        <end position="80"/>
    </location>
</feature>